<dbReference type="AlphaFoldDB" id="G9WME3"/>
<reference evidence="2" key="2">
    <citation type="submission" date="2013-03" db="EMBL/GenBank/DDBJ databases">
        <title>The Genome Sequence of Oribacterium sp. ACB1.</title>
        <authorList>
            <consortium name="The Broad Institute Genomics Platform"/>
            <consortium name="The Broad Institute Genome Sequencing Center for Infectious Disease"/>
            <person name="Earl A."/>
            <person name="Ward D."/>
            <person name="Feldgarden M."/>
            <person name="Gevers D."/>
            <person name="Sizova M."/>
            <person name="Hazen A."/>
            <person name="Epstein S."/>
            <person name="Walker B."/>
            <person name="Young S."/>
            <person name="Zeng Q."/>
            <person name="Gargeya S."/>
            <person name="Fitzgerald M."/>
            <person name="Haas B."/>
            <person name="Abouelleil A."/>
            <person name="Allen A.W."/>
            <person name="Alvarado L."/>
            <person name="Arachchi H.M."/>
            <person name="Berlin A.M."/>
            <person name="Chapman S.B."/>
            <person name="Gainer-Dewar J."/>
            <person name="Goldberg J."/>
            <person name="Griggs A."/>
            <person name="Gujja S."/>
            <person name="Hansen M."/>
            <person name="Howarth C."/>
            <person name="Imamovic A."/>
            <person name="Ireland A."/>
            <person name="Larimer J."/>
            <person name="McCowan C."/>
            <person name="Murphy C."/>
            <person name="Pearson M."/>
            <person name="Poon T.W."/>
            <person name="Priest M."/>
            <person name="Roberts A."/>
            <person name="Saif S."/>
            <person name="Shea T."/>
            <person name="Sisk P."/>
            <person name="Sykes S."/>
            <person name="Wortman J."/>
            <person name="Nusbaum C."/>
            <person name="Birren B."/>
        </authorList>
    </citation>
    <scope>NUCLEOTIDE SEQUENCE [LARGE SCALE GENOMIC DNA]</scope>
    <source>
        <strain evidence="2">ACB1</strain>
    </source>
</reference>
<dbReference type="EMBL" id="AFZC02000003">
    <property type="protein sequence ID" value="EHL11696.1"/>
    <property type="molecule type" value="Genomic_DNA"/>
</dbReference>
<dbReference type="InterPro" id="IPR021707">
    <property type="entry name" value="DUF3290"/>
</dbReference>
<feature type="transmembrane region" description="Helical" evidence="1">
    <location>
        <begin position="50"/>
        <end position="66"/>
    </location>
</feature>
<dbReference type="PATRIC" id="fig|796943.3.peg.921"/>
<sequence>MKFYTYNYLLSRIEVTNWVQIFFIVLATSVLFFGVFKYYKEKKQSKYRELSLIALFLVLIIIGIRINDIQIHKAIDNGYGTALKLIEELSETMDTPKEDIVINTQAARDGAIIRVPEEKYYRVIYADGNILLEKMELYHPQIEIIDSESNS</sequence>
<protein>
    <recommendedName>
        <fullName evidence="4">DUF3290 domain-containing protein</fullName>
    </recommendedName>
</protein>
<evidence type="ECO:0000256" key="1">
    <source>
        <dbReference type="SAM" id="Phobius"/>
    </source>
</evidence>
<evidence type="ECO:0000313" key="3">
    <source>
        <dbReference type="Proteomes" id="UP000018461"/>
    </source>
</evidence>
<feature type="transmembrane region" description="Helical" evidence="1">
    <location>
        <begin position="20"/>
        <end position="38"/>
    </location>
</feature>
<keyword evidence="1" id="KW-0812">Transmembrane</keyword>
<dbReference type="HOGENOM" id="CLU_125416_0_0_9"/>
<comment type="caution">
    <text evidence="2">The sequence shown here is derived from an EMBL/GenBank/DDBJ whole genome shotgun (WGS) entry which is preliminary data.</text>
</comment>
<dbReference type="STRING" id="796943.HMPREF9625_00526"/>
<dbReference type="Proteomes" id="UP000018461">
    <property type="component" value="Unassembled WGS sequence"/>
</dbReference>
<reference evidence="2" key="1">
    <citation type="submission" date="2011-08" db="EMBL/GenBank/DDBJ databases">
        <authorList>
            <consortium name="The Broad Institute Genome Sequencing Platform"/>
            <person name="Earl A."/>
            <person name="Ward D."/>
            <person name="Feldgarden M."/>
            <person name="Gevers D."/>
            <person name="Sizova M."/>
            <person name="Hazen A."/>
            <person name="Epstein S."/>
            <person name="Young S.K."/>
            <person name="Zeng Q."/>
            <person name="Gargeya S."/>
            <person name="Fitzgerald M."/>
            <person name="Haas B."/>
            <person name="Abouelleil A."/>
            <person name="Alvarado L."/>
            <person name="Arachchi H.M."/>
            <person name="Berlin A."/>
            <person name="Brown A."/>
            <person name="Chapman S.B."/>
            <person name="Chen Z."/>
            <person name="Dunbar C."/>
            <person name="Freedman E."/>
            <person name="Gearin G."/>
            <person name="Gellesch M."/>
            <person name="Goldberg J."/>
            <person name="Griggs A."/>
            <person name="Gujja S."/>
            <person name="Heiman D."/>
            <person name="Howarth C."/>
            <person name="Larson L."/>
            <person name="Lui A."/>
            <person name="MacDonald P.J.P."/>
            <person name="Montmayeur A."/>
            <person name="Murphy C."/>
            <person name="Neiman D."/>
            <person name="Pearson M."/>
            <person name="Priest M."/>
            <person name="Roberts A."/>
            <person name="Saif S."/>
            <person name="Shea T."/>
            <person name="Shenoy N."/>
            <person name="Sisk P."/>
            <person name="Stolte C."/>
            <person name="Sykes S."/>
            <person name="Wortman J."/>
            <person name="Nusbaum C."/>
            <person name="Birren B."/>
        </authorList>
    </citation>
    <scope>NUCLEOTIDE SEQUENCE</scope>
    <source>
        <strain evidence="2">ACB1</strain>
    </source>
</reference>
<proteinExistence type="predicted"/>
<keyword evidence="1" id="KW-1133">Transmembrane helix</keyword>
<dbReference type="Pfam" id="PF11694">
    <property type="entry name" value="DUF3290"/>
    <property type="match status" value="1"/>
</dbReference>
<name>G9WME3_9FIRM</name>
<dbReference type="RefSeq" id="WP_009534388.1">
    <property type="nucleotide sequence ID" value="NZ_KE148312.1"/>
</dbReference>
<gene>
    <name evidence="2" type="ORF">HMPREF9625_00526</name>
</gene>
<evidence type="ECO:0008006" key="4">
    <source>
        <dbReference type="Google" id="ProtNLM"/>
    </source>
</evidence>
<evidence type="ECO:0000313" key="2">
    <source>
        <dbReference type="EMBL" id="EHL11696.1"/>
    </source>
</evidence>
<keyword evidence="3" id="KW-1185">Reference proteome</keyword>
<accession>G9WME3</accession>
<keyword evidence="1" id="KW-0472">Membrane</keyword>
<organism evidence="2 3">
    <name type="scientific">Oribacterium parvum ACB1</name>
    <dbReference type="NCBI Taxonomy" id="796943"/>
    <lineage>
        <taxon>Bacteria</taxon>
        <taxon>Bacillati</taxon>
        <taxon>Bacillota</taxon>
        <taxon>Clostridia</taxon>
        <taxon>Lachnospirales</taxon>
        <taxon>Lachnospiraceae</taxon>
        <taxon>Oribacterium</taxon>
    </lineage>
</organism>